<dbReference type="InterPro" id="IPR016040">
    <property type="entry name" value="NAD(P)-bd_dom"/>
</dbReference>
<dbReference type="InterPro" id="IPR052718">
    <property type="entry name" value="NmrA-type_oxidoreductase"/>
</dbReference>
<dbReference type="PANTHER" id="PTHR47129:SF1">
    <property type="entry name" value="NMRA-LIKE DOMAIN-CONTAINING PROTEIN"/>
    <property type="match status" value="1"/>
</dbReference>
<evidence type="ECO:0000313" key="2">
    <source>
        <dbReference type="EMBL" id="MBB4021704.1"/>
    </source>
</evidence>
<evidence type="ECO:0000313" key="3">
    <source>
        <dbReference type="Proteomes" id="UP000585681"/>
    </source>
</evidence>
<reference evidence="2" key="1">
    <citation type="submission" date="2020-08" db="EMBL/GenBank/DDBJ databases">
        <title>Genomic Encyclopedia of Type Strains, Phase IV (KMG-IV): sequencing the most valuable type-strain genomes for metagenomic binning, comparative biology and taxonomic classification.</title>
        <authorList>
            <person name="Goeker M."/>
        </authorList>
    </citation>
    <scope>NUCLEOTIDE SEQUENCE [LARGE SCALE GENOMIC DNA]</scope>
    <source>
        <strain evidence="2">DSM 105040</strain>
    </source>
</reference>
<dbReference type="EMBL" id="JACIEQ010000001">
    <property type="protein sequence ID" value="MBB4021704.1"/>
    <property type="molecule type" value="Genomic_DNA"/>
</dbReference>
<gene>
    <name evidence="2" type="ORF">GGR17_001495</name>
</gene>
<dbReference type="Pfam" id="PF13460">
    <property type="entry name" value="NAD_binding_10"/>
    <property type="match status" value="1"/>
</dbReference>
<dbReference type="AlphaFoldDB" id="A0A840C709"/>
<dbReference type="RefSeq" id="WP_054540210.1">
    <property type="nucleotide sequence ID" value="NZ_JACIEQ010000001.1"/>
</dbReference>
<keyword evidence="3" id="KW-1185">Reference proteome</keyword>
<dbReference type="PANTHER" id="PTHR47129">
    <property type="entry name" value="QUINONE OXIDOREDUCTASE 2"/>
    <property type="match status" value="1"/>
</dbReference>
<feature type="domain" description="NAD(P)-binding" evidence="1">
    <location>
        <begin position="7"/>
        <end position="184"/>
    </location>
</feature>
<dbReference type="Proteomes" id="UP000585681">
    <property type="component" value="Unassembled WGS sequence"/>
</dbReference>
<dbReference type="Gene3D" id="3.40.50.720">
    <property type="entry name" value="NAD(P)-binding Rossmann-like Domain"/>
    <property type="match status" value="1"/>
</dbReference>
<dbReference type="GO" id="GO:0003955">
    <property type="term" value="F:NAD(P)H dehydrogenase (quinone) activity"/>
    <property type="evidence" value="ECO:0007669"/>
    <property type="project" value="UniProtKB-EC"/>
</dbReference>
<organism evidence="2 3">
    <name type="scientific">Actibacterium naphthalenivorans</name>
    <dbReference type="NCBI Taxonomy" id="1614693"/>
    <lineage>
        <taxon>Bacteria</taxon>
        <taxon>Pseudomonadati</taxon>
        <taxon>Pseudomonadota</taxon>
        <taxon>Alphaproteobacteria</taxon>
        <taxon>Rhodobacterales</taxon>
        <taxon>Roseobacteraceae</taxon>
        <taxon>Actibacterium</taxon>
    </lineage>
</organism>
<dbReference type="InterPro" id="IPR036291">
    <property type="entry name" value="NAD(P)-bd_dom_sf"/>
</dbReference>
<protein>
    <submittedName>
        <fullName evidence="2">NAD(P)H dehydrogenase (Quinone)</fullName>
        <ecNumber evidence="2">1.6.5.2</ecNumber>
    </submittedName>
</protein>
<sequence length="285" mass="29407">MKIGVSGASGHLGGTLLSELFTRAEGAEIIGVSRTPENVAAPAQGRFGDYDKPESLSEAYAGLDALVLIPSADVREGVRARQNVAAIDAAVAAGVGHIVLISGTGTRKMPEPHIWAPYFASEQRLMQTAPKWTILRMNYYTEALADEAKMSAGAGVPLTGLAENKVAFVSRDDVAAAAAGILTSEGHDGAIYAACGPESLSGAERAAIISEVLGQPVTFMAIPEEHLRGGLAQAGLPEDIVNAVVAIQQGFAMGGFDIVTGDVEKLTGRPPVSFRDALKAALAAS</sequence>
<evidence type="ECO:0000259" key="1">
    <source>
        <dbReference type="Pfam" id="PF13460"/>
    </source>
</evidence>
<proteinExistence type="predicted"/>
<dbReference type="Gene3D" id="3.90.25.10">
    <property type="entry name" value="UDP-galactose 4-epimerase, domain 1"/>
    <property type="match status" value="1"/>
</dbReference>
<dbReference type="EC" id="1.6.5.2" evidence="2"/>
<name>A0A840C709_9RHOB</name>
<dbReference type="SUPFAM" id="SSF51735">
    <property type="entry name" value="NAD(P)-binding Rossmann-fold domains"/>
    <property type="match status" value="1"/>
</dbReference>
<accession>A0A840C709</accession>
<comment type="caution">
    <text evidence="2">The sequence shown here is derived from an EMBL/GenBank/DDBJ whole genome shotgun (WGS) entry which is preliminary data.</text>
</comment>
<keyword evidence="2" id="KW-0560">Oxidoreductase</keyword>